<dbReference type="SMART" id="SM00388">
    <property type="entry name" value="HisKA"/>
    <property type="match status" value="1"/>
</dbReference>
<dbReference type="PANTHER" id="PTHR43065">
    <property type="entry name" value="SENSOR HISTIDINE KINASE"/>
    <property type="match status" value="1"/>
</dbReference>
<dbReference type="Gene3D" id="3.30.450.20">
    <property type="entry name" value="PAS domain"/>
    <property type="match status" value="3"/>
</dbReference>
<dbReference type="SMART" id="SM00091">
    <property type="entry name" value="PAS"/>
    <property type="match status" value="3"/>
</dbReference>
<dbReference type="InterPro" id="IPR000014">
    <property type="entry name" value="PAS"/>
</dbReference>
<keyword evidence="7" id="KW-0808">Transferase</keyword>
<dbReference type="Gene3D" id="3.30.565.10">
    <property type="entry name" value="Histidine kinase-like ATPase, C-terminal domain"/>
    <property type="match status" value="1"/>
</dbReference>
<dbReference type="RefSeq" id="WP_006000703.1">
    <property type="nucleotide sequence ID" value="NZ_AAEW02000010.1"/>
</dbReference>
<dbReference type="InterPro" id="IPR013655">
    <property type="entry name" value="PAS_fold_3"/>
</dbReference>
<evidence type="ECO:0000259" key="5">
    <source>
        <dbReference type="PROSITE" id="PS50112"/>
    </source>
</evidence>
<dbReference type="PRINTS" id="PR00344">
    <property type="entry name" value="BCTRLSENSOR"/>
</dbReference>
<dbReference type="PROSITE" id="PS50113">
    <property type="entry name" value="PAC"/>
    <property type="match status" value="2"/>
</dbReference>
<feature type="domain" description="Histidine kinase" evidence="4">
    <location>
        <begin position="424"/>
        <end position="667"/>
    </location>
</feature>
<dbReference type="InterPro" id="IPR004358">
    <property type="entry name" value="Sig_transdc_His_kin-like_C"/>
</dbReference>
<sequence>MTNSSKDAQSLPLVLDELEKMSEQQRDLLFRSVNRFGREVVCWFDSDENLRYISPNCLKLFGWKMEQFLDQPQLLEQMIHSDDRLLWEHHQTHPAGHQDVEIRILTSGGTLEWMEYRCLPLVDKHGKRCGRIATFMNISRRHEAQFRTQALALALEQSPTGIVVTDNDGNVLYANEAFHGLQCRTLGAIQGRKLDLFSREHRGQLPDLWPCLVTGETWKGEKVCFFEEQKRVVELVVTPVLDQQNEVTHILFLIQDVTRQRQDQQLLHQQHKQLRQLFDDVEKISREWALSFDCIDDIMFLMDGAGHIQRINLAVEKHYGRSIKKLTGTSVNDLLPQDVTRQFFDHGQGEFYDDRIKKWFSWRAFDFLEKDEKNQDIRVVTLHDVTALHQLTEQLEKSYESQKVAQSQLVQQEKMASIGQLAAGVAHEINNPVGFIHSNLNTLGKYLQRITAYMDSLEQIIHQSGHDDLLQQAKECRKGSKVDYLLEDTADLIKESIEGTDRVSVIVQNLKSFSRVDDAGLHWTDLHDCLEASLSIAWNEIKYNCRIEKEYGVLPQVLCNPQQLNQVLLNLLVNAAQAIEQQGVIILKTWADEQWAHITVKDNGCGMSDDVKSRIFDPFFTTKKVGEGTGLGLSICYDIIGKHHGLISVDSTLGAGTEFHLKLPLNSSE</sequence>
<gene>
    <name evidence="7" type="ORF">Dace_1287</name>
</gene>
<comment type="catalytic activity">
    <reaction evidence="1">
        <text>ATP + protein L-histidine = ADP + protein N-phospho-L-histidine.</text>
        <dbReference type="EC" id="2.7.13.3"/>
    </reaction>
</comment>
<dbReference type="PANTHER" id="PTHR43065:SF50">
    <property type="entry name" value="HISTIDINE KINASE"/>
    <property type="match status" value="1"/>
</dbReference>
<dbReference type="OrthoDB" id="9815750at2"/>
<dbReference type="CDD" id="cd00130">
    <property type="entry name" value="PAS"/>
    <property type="match status" value="2"/>
</dbReference>
<dbReference type="GO" id="GO:0000155">
    <property type="term" value="F:phosphorelay sensor kinase activity"/>
    <property type="evidence" value="ECO:0007669"/>
    <property type="project" value="InterPro"/>
</dbReference>
<evidence type="ECO:0000313" key="8">
    <source>
        <dbReference type="Proteomes" id="UP000005695"/>
    </source>
</evidence>
<dbReference type="SUPFAM" id="SSF47384">
    <property type="entry name" value="Homodimeric domain of signal transducing histidine kinase"/>
    <property type="match status" value="1"/>
</dbReference>
<dbReference type="Pfam" id="PF02518">
    <property type="entry name" value="HATPase_c"/>
    <property type="match status" value="1"/>
</dbReference>
<evidence type="ECO:0000256" key="2">
    <source>
        <dbReference type="ARBA" id="ARBA00012438"/>
    </source>
</evidence>
<reference evidence="7" key="1">
    <citation type="submission" date="2006-05" db="EMBL/GenBank/DDBJ databases">
        <title>Annotation of the draft genome assembly of Desulfuromonas acetoxidans DSM 684.</title>
        <authorList>
            <consortium name="US DOE Joint Genome Institute (JGI-ORNL)"/>
            <person name="Larimer F."/>
            <person name="Land M."/>
            <person name="Hauser L."/>
        </authorList>
    </citation>
    <scope>NUCLEOTIDE SEQUENCE [LARGE SCALE GENOMIC DNA]</scope>
    <source>
        <strain evidence="7">DSM 684</strain>
    </source>
</reference>
<dbReference type="InterPro" id="IPR001610">
    <property type="entry name" value="PAC"/>
</dbReference>
<dbReference type="InterPro" id="IPR013656">
    <property type="entry name" value="PAS_4"/>
</dbReference>
<name>Q1JZ69_DESA6</name>
<dbReference type="Pfam" id="PF08447">
    <property type="entry name" value="PAS_3"/>
    <property type="match status" value="1"/>
</dbReference>
<dbReference type="NCBIfam" id="TIGR00229">
    <property type="entry name" value="sensory_box"/>
    <property type="match status" value="1"/>
</dbReference>
<organism evidence="7 8">
    <name type="scientific">Desulfuromonas acetoxidans (strain DSM 684 / 11070)</name>
    <dbReference type="NCBI Taxonomy" id="281689"/>
    <lineage>
        <taxon>Bacteria</taxon>
        <taxon>Pseudomonadati</taxon>
        <taxon>Thermodesulfobacteriota</taxon>
        <taxon>Desulfuromonadia</taxon>
        <taxon>Desulfuromonadales</taxon>
        <taxon>Desulfuromonadaceae</taxon>
        <taxon>Desulfuromonas</taxon>
    </lineage>
</organism>
<comment type="caution">
    <text evidence="7">The sequence shown here is derived from an EMBL/GenBank/DDBJ whole genome shotgun (WGS) entry which is preliminary data.</text>
</comment>
<proteinExistence type="predicted"/>
<dbReference type="Proteomes" id="UP000005695">
    <property type="component" value="Unassembled WGS sequence"/>
</dbReference>
<dbReference type="CDD" id="cd00082">
    <property type="entry name" value="HisKA"/>
    <property type="match status" value="1"/>
</dbReference>
<dbReference type="SMART" id="SM00086">
    <property type="entry name" value="PAC"/>
    <property type="match status" value="2"/>
</dbReference>
<feature type="domain" description="PAS" evidence="5">
    <location>
        <begin position="45"/>
        <end position="84"/>
    </location>
</feature>
<reference evidence="7" key="2">
    <citation type="submission" date="2006-05" db="EMBL/GenBank/DDBJ databases">
        <title>Sequencing of the draft genome and assembly of Desulfuromonas acetoxidans DSM 684.</title>
        <authorList>
            <consortium name="US DOE Joint Genome Institute (JGI-PGF)"/>
            <person name="Copeland A."/>
            <person name="Lucas S."/>
            <person name="Lapidus A."/>
            <person name="Barry K."/>
            <person name="Detter J.C."/>
            <person name="Glavina del Rio T."/>
            <person name="Hammon N."/>
            <person name="Israni S."/>
            <person name="Dalin E."/>
            <person name="Tice H."/>
            <person name="Bruce D."/>
            <person name="Pitluck S."/>
            <person name="Richardson P."/>
        </authorList>
    </citation>
    <scope>NUCLEOTIDE SEQUENCE [LARGE SCALE GENOMIC DNA]</scope>
    <source>
        <strain evidence="7">DSM 684</strain>
    </source>
</reference>
<dbReference type="InterPro" id="IPR036097">
    <property type="entry name" value="HisK_dim/P_sf"/>
</dbReference>
<dbReference type="PROSITE" id="PS50109">
    <property type="entry name" value="HIS_KIN"/>
    <property type="match status" value="1"/>
</dbReference>
<dbReference type="Pfam" id="PF13426">
    <property type="entry name" value="PAS_9"/>
    <property type="match status" value="1"/>
</dbReference>
<evidence type="ECO:0000256" key="3">
    <source>
        <dbReference type="ARBA" id="ARBA00022553"/>
    </source>
</evidence>
<dbReference type="SMART" id="SM00387">
    <property type="entry name" value="HATPase_c"/>
    <property type="match status" value="1"/>
</dbReference>
<dbReference type="EMBL" id="AAEW02000010">
    <property type="protein sequence ID" value="EAT15425.1"/>
    <property type="molecule type" value="Genomic_DNA"/>
</dbReference>
<accession>Q1JZ69</accession>
<dbReference type="InterPro" id="IPR036890">
    <property type="entry name" value="HATPase_C_sf"/>
</dbReference>
<dbReference type="InterPro" id="IPR005467">
    <property type="entry name" value="His_kinase_dom"/>
</dbReference>
<dbReference type="SUPFAM" id="SSF55785">
    <property type="entry name" value="PYP-like sensor domain (PAS domain)"/>
    <property type="match status" value="3"/>
</dbReference>
<dbReference type="Gene3D" id="1.10.287.130">
    <property type="match status" value="1"/>
</dbReference>
<keyword evidence="7" id="KW-0418">Kinase</keyword>
<dbReference type="SUPFAM" id="SSF55874">
    <property type="entry name" value="ATPase domain of HSP90 chaperone/DNA topoisomerase II/histidine kinase"/>
    <property type="match status" value="1"/>
</dbReference>
<dbReference type="InterPro" id="IPR003594">
    <property type="entry name" value="HATPase_dom"/>
</dbReference>
<protein>
    <recommendedName>
        <fullName evidence="2">histidine kinase</fullName>
        <ecNumber evidence="2">2.7.13.3</ecNumber>
    </recommendedName>
</protein>
<evidence type="ECO:0000256" key="1">
    <source>
        <dbReference type="ARBA" id="ARBA00000085"/>
    </source>
</evidence>
<dbReference type="InterPro" id="IPR035965">
    <property type="entry name" value="PAS-like_dom_sf"/>
</dbReference>
<dbReference type="AlphaFoldDB" id="Q1JZ69"/>
<evidence type="ECO:0000259" key="4">
    <source>
        <dbReference type="PROSITE" id="PS50109"/>
    </source>
</evidence>
<evidence type="ECO:0000313" key="7">
    <source>
        <dbReference type="EMBL" id="EAT15425.1"/>
    </source>
</evidence>
<keyword evidence="3" id="KW-0597">Phosphoprotein</keyword>
<dbReference type="InterPro" id="IPR003661">
    <property type="entry name" value="HisK_dim/P_dom"/>
</dbReference>
<feature type="domain" description="PAC" evidence="6">
    <location>
        <begin position="98"/>
        <end position="150"/>
    </location>
</feature>
<dbReference type="InterPro" id="IPR000700">
    <property type="entry name" value="PAS-assoc_C"/>
</dbReference>
<feature type="domain" description="PAS" evidence="5">
    <location>
        <begin position="147"/>
        <end position="181"/>
    </location>
</feature>
<keyword evidence="8" id="KW-1185">Reference proteome</keyword>
<dbReference type="PROSITE" id="PS50112">
    <property type="entry name" value="PAS"/>
    <property type="match status" value="2"/>
</dbReference>
<feature type="domain" description="PAC" evidence="6">
    <location>
        <begin position="219"/>
        <end position="269"/>
    </location>
</feature>
<evidence type="ECO:0000259" key="6">
    <source>
        <dbReference type="PROSITE" id="PS50113"/>
    </source>
</evidence>
<dbReference type="Pfam" id="PF08448">
    <property type="entry name" value="PAS_4"/>
    <property type="match status" value="1"/>
</dbReference>
<dbReference type="EC" id="2.7.13.3" evidence="2"/>